<dbReference type="AlphaFoldDB" id="A0A939QIC4"/>
<gene>
    <name evidence="1" type="ORF">J5V96_03715</name>
</gene>
<sequence length="171" mass="18451">MSIGTWFRRNALPLGALLVLLPSAVIVVGGQEWITYYGYRPTSPIEVPEGESATFGGAEFAGARLTDETNAHFDDVPPDARLLVARFDLIPADQPDGCEVTLREDGGAGRHWIAQTYGSIEGDFVSFCDSSNADPHEISAPFLVPADAEGPFFIEVVVADEAPRFLRLSVP</sequence>
<evidence type="ECO:0000313" key="2">
    <source>
        <dbReference type="Proteomes" id="UP000680132"/>
    </source>
</evidence>
<organism evidence="1 2">
    <name type="scientific">Microbacterium stercoris</name>
    <dbReference type="NCBI Taxonomy" id="2820289"/>
    <lineage>
        <taxon>Bacteria</taxon>
        <taxon>Bacillati</taxon>
        <taxon>Actinomycetota</taxon>
        <taxon>Actinomycetes</taxon>
        <taxon>Micrococcales</taxon>
        <taxon>Microbacteriaceae</taxon>
        <taxon>Microbacterium</taxon>
    </lineage>
</organism>
<comment type="caution">
    <text evidence="1">The sequence shown here is derived from an EMBL/GenBank/DDBJ whole genome shotgun (WGS) entry which is preliminary data.</text>
</comment>
<name>A0A939QIC4_9MICO</name>
<dbReference type="RefSeq" id="WP_208500271.1">
    <property type="nucleotide sequence ID" value="NZ_JAGFOA010000001.1"/>
</dbReference>
<proteinExistence type="predicted"/>
<reference evidence="1" key="1">
    <citation type="submission" date="2021-03" db="EMBL/GenBank/DDBJ databases">
        <title>Microbacterium sp. nov., a novel actinobacterium isolated from cow dung.</title>
        <authorList>
            <person name="Zhang L."/>
        </authorList>
    </citation>
    <scope>NUCLEOTIDE SEQUENCE</scope>
    <source>
        <strain evidence="1">NEAU-LLB</strain>
    </source>
</reference>
<evidence type="ECO:0000313" key="1">
    <source>
        <dbReference type="EMBL" id="MBO3662615.1"/>
    </source>
</evidence>
<keyword evidence="2" id="KW-1185">Reference proteome</keyword>
<dbReference type="EMBL" id="JAGFOA010000001">
    <property type="protein sequence ID" value="MBO3662615.1"/>
    <property type="molecule type" value="Genomic_DNA"/>
</dbReference>
<protein>
    <submittedName>
        <fullName evidence="1">Uncharacterized protein</fullName>
    </submittedName>
</protein>
<dbReference type="Proteomes" id="UP000680132">
    <property type="component" value="Unassembled WGS sequence"/>
</dbReference>
<accession>A0A939QIC4</accession>